<proteinExistence type="predicted"/>
<evidence type="ECO:0000256" key="1">
    <source>
        <dbReference type="ARBA" id="ARBA00022801"/>
    </source>
</evidence>
<reference evidence="4 5" key="1">
    <citation type="submission" date="2021-03" db="EMBL/GenBank/DDBJ databases">
        <title>Genomic Encyclopedia of Type Strains, Phase IV (KMG-IV): sequencing the most valuable type-strain genomes for metagenomic binning, comparative biology and taxonomic classification.</title>
        <authorList>
            <person name="Goeker M."/>
        </authorList>
    </citation>
    <scope>NUCLEOTIDE SEQUENCE [LARGE SCALE GENOMIC DNA]</scope>
    <source>
        <strain evidence="4 5">DSM 24004</strain>
    </source>
</reference>
<dbReference type="PANTHER" id="PTHR30404:SF0">
    <property type="entry name" value="N-ACETYLMURAMOYL-L-ALANINE AMIDASE AMIC"/>
    <property type="match status" value="1"/>
</dbReference>
<keyword evidence="2" id="KW-0812">Transmembrane</keyword>
<dbReference type="Gene3D" id="3.40.630.40">
    <property type="entry name" value="Zn-dependent exopeptidases"/>
    <property type="match status" value="1"/>
</dbReference>
<dbReference type="Pfam" id="PF01520">
    <property type="entry name" value="Amidase_3"/>
    <property type="match status" value="1"/>
</dbReference>
<name>A0ABS4GBJ8_9FIRM</name>
<protein>
    <submittedName>
        <fullName evidence="4">N-acetylmuramoyl-L-alanine amidase</fullName>
        <ecNumber evidence="4">3.5.1.28</ecNumber>
    </submittedName>
</protein>
<dbReference type="InterPro" id="IPR050695">
    <property type="entry name" value="N-acetylmuramoyl_amidase_3"/>
</dbReference>
<dbReference type="SMART" id="SM00646">
    <property type="entry name" value="Ami_3"/>
    <property type="match status" value="1"/>
</dbReference>
<keyword evidence="2" id="KW-0472">Membrane</keyword>
<keyword evidence="1 4" id="KW-0378">Hydrolase</keyword>
<evidence type="ECO:0000313" key="5">
    <source>
        <dbReference type="Proteomes" id="UP001519342"/>
    </source>
</evidence>
<comment type="caution">
    <text evidence="4">The sequence shown here is derived from an EMBL/GenBank/DDBJ whole genome shotgun (WGS) entry which is preliminary data.</text>
</comment>
<dbReference type="EMBL" id="JAGGKS010000002">
    <property type="protein sequence ID" value="MBP1925073.1"/>
    <property type="molecule type" value="Genomic_DNA"/>
</dbReference>
<sequence length="241" mass="27241">MEKFFKRVNSIFLIAIVIMILMTIYGILTKSTETIIDASNEAVNNQKIKILIDPGHGGVDPGTSGDLKIAEAPINLEISTKLMKFLEGGGFEAEMTRYEDTGLYTEKSSTIRAKKNEDLNNRVDAINNSNADLAISIHLNSFPQKQYYGAHVFYKKNCETSKIAAEMLQDNLKEILDKDNNRVPQAKKDIRIMDNSTIPTILIECGFLSNNEEEKKLITDDYQEKIAWAIYTGLVKYFNEQ</sequence>
<keyword evidence="5" id="KW-1185">Reference proteome</keyword>
<dbReference type="InterPro" id="IPR002508">
    <property type="entry name" value="MurNAc-LAA_cat"/>
</dbReference>
<dbReference type="SUPFAM" id="SSF53187">
    <property type="entry name" value="Zn-dependent exopeptidases"/>
    <property type="match status" value="1"/>
</dbReference>
<organism evidence="4 5">
    <name type="scientific">Sedimentibacter acidaminivorans</name>
    <dbReference type="NCBI Taxonomy" id="913099"/>
    <lineage>
        <taxon>Bacteria</taxon>
        <taxon>Bacillati</taxon>
        <taxon>Bacillota</taxon>
        <taxon>Tissierellia</taxon>
        <taxon>Sedimentibacter</taxon>
    </lineage>
</organism>
<accession>A0ABS4GBJ8</accession>
<feature type="transmembrane region" description="Helical" evidence="2">
    <location>
        <begin position="12"/>
        <end position="28"/>
    </location>
</feature>
<evidence type="ECO:0000313" key="4">
    <source>
        <dbReference type="EMBL" id="MBP1925073.1"/>
    </source>
</evidence>
<dbReference type="GO" id="GO:0008745">
    <property type="term" value="F:N-acetylmuramoyl-L-alanine amidase activity"/>
    <property type="evidence" value="ECO:0007669"/>
    <property type="project" value="UniProtKB-EC"/>
</dbReference>
<dbReference type="RefSeq" id="WP_209510823.1">
    <property type="nucleotide sequence ID" value="NZ_JAGGKS010000002.1"/>
</dbReference>
<keyword evidence="2" id="KW-1133">Transmembrane helix</keyword>
<dbReference type="CDD" id="cd02696">
    <property type="entry name" value="MurNAc-LAA"/>
    <property type="match status" value="1"/>
</dbReference>
<dbReference type="Proteomes" id="UP001519342">
    <property type="component" value="Unassembled WGS sequence"/>
</dbReference>
<gene>
    <name evidence="4" type="ORF">J2Z76_000930</name>
</gene>
<dbReference type="PANTHER" id="PTHR30404">
    <property type="entry name" value="N-ACETYLMURAMOYL-L-ALANINE AMIDASE"/>
    <property type="match status" value="1"/>
</dbReference>
<evidence type="ECO:0000256" key="2">
    <source>
        <dbReference type="SAM" id="Phobius"/>
    </source>
</evidence>
<feature type="domain" description="MurNAc-LAA" evidence="3">
    <location>
        <begin position="123"/>
        <end position="235"/>
    </location>
</feature>
<dbReference type="EC" id="3.5.1.28" evidence="4"/>
<evidence type="ECO:0000259" key="3">
    <source>
        <dbReference type="SMART" id="SM00646"/>
    </source>
</evidence>